<proteinExistence type="predicted"/>
<gene>
    <name evidence="1" type="ORF">ARMSODRAFT_1019787</name>
</gene>
<evidence type="ECO:0000313" key="2">
    <source>
        <dbReference type="Proteomes" id="UP000218334"/>
    </source>
</evidence>
<organism evidence="1 2">
    <name type="scientific">Armillaria solidipes</name>
    <dbReference type="NCBI Taxonomy" id="1076256"/>
    <lineage>
        <taxon>Eukaryota</taxon>
        <taxon>Fungi</taxon>
        <taxon>Dikarya</taxon>
        <taxon>Basidiomycota</taxon>
        <taxon>Agaricomycotina</taxon>
        <taxon>Agaricomycetes</taxon>
        <taxon>Agaricomycetidae</taxon>
        <taxon>Agaricales</taxon>
        <taxon>Marasmiineae</taxon>
        <taxon>Physalacriaceae</taxon>
        <taxon>Armillaria</taxon>
    </lineage>
</organism>
<accession>A0A2H3BBF1</accession>
<sequence>MTLSFSNDPDLFKHLILLFHRVEDLQLEYIPVTYLADTIGVVSQLFTIDLQLYVEDCHFDQNRVWEPMQRVSQPLSFRSPAWEIYLSFGDSDWPNCLKLNGEWLGARIAAGCFKFLTCLLVNLNGIPACDVNNVLKIAGKQLSRLTCMKHEGGSASILDLSTLVNVKEVMFKVVYKHIPWLCLLTFTLLHMAPLRAIHVPIQFDR</sequence>
<reference evidence="2" key="1">
    <citation type="journal article" date="2017" name="Nat. Ecol. Evol.">
        <title>Genome expansion and lineage-specific genetic innovations in the forest pathogenic fungi Armillaria.</title>
        <authorList>
            <person name="Sipos G."/>
            <person name="Prasanna A.N."/>
            <person name="Walter M.C."/>
            <person name="O'Connor E."/>
            <person name="Balint B."/>
            <person name="Krizsan K."/>
            <person name="Kiss B."/>
            <person name="Hess J."/>
            <person name="Varga T."/>
            <person name="Slot J."/>
            <person name="Riley R."/>
            <person name="Boka B."/>
            <person name="Rigling D."/>
            <person name="Barry K."/>
            <person name="Lee J."/>
            <person name="Mihaltcheva S."/>
            <person name="LaButti K."/>
            <person name="Lipzen A."/>
            <person name="Waldron R."/>
            <person name="Moloney N.M."/>
            <person name="Sperisen C."/>
            <person name="Kredics L."/>
            <person name="Vagvoelgyi C."/>
            <person name="Patrignani A."/>
            <person name="Fitzpatrick D."/>
            <person name="Nagy I."/>
            <person name="Doyle S."/>
            <person name="Anderson J.B."/>
            <person name="Grigoriev I.V."/>
            <person name="Gueldener U."/>
            <person name="Muensterkoetter M."/>
            <person name="Nagy L.G."/>
        </authorList>
    </citation>
    <scope>NUCLEOTIDE SEQUENCE [LARGE SCALE GENOMIC DNA]</scope>
    <source>
        <strain evidence="2">28-4</strain>
    </source>
</reference>
<name>A0A2H3BBF1_9AGAR</name>
<protein>
    <submittedName>
        <fullName evidence="1">Uncharacterized protein</fullName>
    </submittedName>
</protein>
<dbReference type="AlphaFoldDB" id="A0A2H3BBF1"/>
<dbReference type="EMBL" id="KZ293433">
    <property type="protein sequence ID" value="PBK68201.1"/>
    <property type="molecule type" value="Genomic_DNA"/>
</dbReference>
<keyword evidence="2" id="KW-1185">Reference proteome</keyword>
<dbReference type="Proteomes" id="UP000218334">
    <property type="component" value="Unassembled WGS sequence"/>
</dbReference>
<evidence type="ECO:0000313" key="1">
    <source>
        <dbReference type="EMBL" id="PBK68201.1"/>
    </source>
</evidence>